<sequence length="57" mass="5885">MRLQLLQVGSPLGDALVAAAIGDGHHHRADTARVFVAETDSLMAGLLGLLAQHRVGG</sequence>
<reference evidence="1" key="1">
    <citation type="submission" date="2021-04" db="EMBL/GenBank/DDBJ databases">
        <title>Oceanospirillales bacteria with DddD are important DMSP degraders in coastal seawater.</title>
        <authorList>
            <person name="Liu J."/>
        </authorList>
    </citation>
    <scope>NUCLEOTIDE SEQUENCE</scope>
    <source>
        <strain evidence="1">D13-4</strain>
    </source>
</reference>
<gene>
    <name evidence="1" type="ORF">KDW96_08640</name>
</gene>
<dbReference type="RefSeq" id="WP_255840018.1">
    <property type="nucleotide sequence ID" value="NZ_CP073346.1"/>
</dbReference>
<proteinExistence type="predicted"/>
<name>A0ABY5HDK5_9PSED</name>
<dbReference type="Proteomes" id="UP001059672">
    <property type="component" value="Chromosome"/>
</dbReference>
<evidence type="ECO:0000313" key="2">
    <source>
        <dbReference type="Proteomes" id="UP001059672"/>
    </source>
</evidence>
<evidence type="ECO:0000313" key="1">
    <source>
        <dbReference type="EMBL" id="UTW09350.1"/>
    </source>
</evidence>
<keyword evidence="2" id="KW-1185">Reference proteome</keyword>
<accession>A0ABY5HDK5</accession>
<dbReference type="EMBL" id="CP073346">
    <property type="protein sequence ID" value="UTW09350.1"/>
    <property type="molecule type" value="Genomic_DNA"/>
</dbReference>
<protein>
    <submittedName>
        <fullName evidence="1">Uncharacterized protein</fullName>
    </submittedName>
</protein>
<organism evidence="1 2">
    <name type="scientific">Pseudomonas benzenivorans</name>
    <dbReference type="NCBI Taxonomy" id="556533"/>
    <lineage>
        <taxon>Bacteria</taxon>
        <taxon>Pseudomonadati</taxon>
        <taxon>Pseudomonadota</taxon>
        <taxon>Gammaproteobacteria</taxon>
        <taxon>Pseudomonadales</taxon>
        <taxon>Pseudomonadaceae</taxon>
        <taxon>Pseudomonas</taxon>
    </lineage>
</organism>